<dbReference type="FunCoup" id="A0A1Y2GIR8">
    <property type="interactions" value="661"/>
</dbReference>
<dbReference type="GO" id="GO:0003682">
    <property type="term" value="F:chromatin binding"/>
    <property type="evidence" value="ECO:0007669"/>
    <property type="project" value="TreeGrafter"/>
</dbReference>
<feature type="compositionally biased region" description="Gly residues" evidence="7">
    <location>
        <begin position="319"/>
        <end position="328"/>
    </location>
</feature>
<comment type="subcellular location">
    <subcellularLocation>
        <location evidence="1">Nucleus</location>
    </subcellularLocation>
</comment>
<organism evidence="8 9">
    <name type="scientific">Lobosporangium transversale</name>
    <dbReference type="NCBI Taxonomy" id="64571"/>
    <lineage>
        <taxon>Eukaryota</taxon>
        <taxon>Fungi</taxon>
        <taxon>Fungi incertae sedis</taxon>
        <taxon>Mucoromycota</taxon>
        <taxon>Mortierellomycotina</taxon>
        <taxon>Mortierellomycetes</taxon>
        <taxon>Mortierellales</taxon>
        <taxon>Mortierellaceae</taxon>
        <taxon>Lobosporangium</taxon>
    </lineage>
</organism>
<feature type="repeat" description="WD" evidence="6">
    <location>
        <begin position="147"/>
        <end position="187"/>
    </location>
</feature>
<dbReference type="EMBL" id="MCFF01000037">
    <property type="protein sequence ID" value="ORZ08582.1"/>
    <property type="molecule type" value="Genomic_DNA"/>
</dbReference>
<dbReference type="AlphaFoldDB" id="A0A1Y2GIR8"/>
<dbReference type="PANTHER" id="PTHR19861:SF0">
    <property type="entry name" value="WD REPEAT-CONTAINING PROTEIN 82"/>
    <property type="match status" value="1"/>
</dbReference>
<evidence type="ECO:0000256" key="7">
    <source>
        <dbReference type="SAM" id="MobiDB-lite"/>
    </source>
</evidence>
<dbReference type="PROSITE" id="PS00678">
    <property type="entry name" value="WD_REPEATS_1"/>
    <property type="match status" value="1"/>
</dbReference>
<sequence>MDYSMSNSYSNNNNNSNNNSNGVSSSNANNILQGTTVHAQLPPPVVLTPALLGSLKVSKIFKDNTNIITSLDFDDTGVKCVTSAQDESLHVYDCVTGKLDKTLFSKKYGVHLARFTHRSTNVVYASTKEDDTLRYLSLHDNKYIRYFRGHEKKVTALEMSPLDDQFLAGSEGSIRLWDLRSPNCQGALSVIGRPAIAFDPSGLVFAVAIGSTLRLYDVKVFDQGPFETAIIGLNNQNNQNGYNNTFNNPILSSSSTSSSPIIVTQLEFSSDGKNILVSTAGDAHYIVDAYKPSATKLRLVGHYNSYSFGPRLGRSTFSGAGGRGGAGNGDDDEPFQSGGEACWTPDGKCVVSGSRDGSIYVWDIAKAMSDQALGLFNHNNNNMGVNGAATNTGVNGDLGQSSSNLLSPDGELRPFKALKAHGTPSHIVAFNPKYLMMVSGSTELAFWEPDPNVVGMDALHDFSKGGRH</sequence>
<accession>A0A1Y2GIR8</accession>
<evidence type="ECO:0000256" key="1">
    <source>
        <dbReference type="ARBA" id="ARBA00004123"/>
    </source>
</evidence>
<proteinExistence type="inferred from homology"/>
<dbReference type="OrthoDB" id="27537at2759"/>
<comment type="similarity">
    <text evidence="2">Belongs to the WD repeat SWD2 family.</text>
</comment>
<dbReference type="GeneID" id="33563451"/>
<evidence type="ECO:0000256" key="2">
    <source>
        <dbReference type="ARBA" id="ARBA00005616"/>
    </source>
</evidence>
<comment type="caution">
    <text evidence="8">The sequence shown here is derived from an EMBL/GenBank/DDBJ whole genome shotgun (WGS) entry which is preliminary data.</text>
</comment>
<dbReference type="GO" id="GO:0016070">
    <property type="term" value="P:RNA metabolic process"/>
    <property type="evidence" value="ECO:0007669"/>
    <property type="project" value="UniProtKB-ARBA"/>
</dbReference>
<evidence type="ECO:0000256" key="5">
    <source>
        <dbReference type="ARBA" id="ARBA00023242"/>
    </source>
</evidence>
<dbReference type="PANTHER" id="PTHR19861">
    <property type="entry name" value="WD40 REPEAT PROTEIN SWD2"/>
    <property type="match status" value="1"/>
</dbReference>
<keyword evidence="4" id="KW-0677">Repeat</keyword>
<evidence type="ECO:0000256" key="3">
    <source>
        <dbReference type="ARBA" id="ARBA00022574"/>
    </source>
</evidence>
<dbReference type="InterPro" id="IPR015943">
    <property type="entry name" value="WD40/YVTN_repeat-like_dom_sf"/>
</dbReference>
<dbReference type="SMART" id="SM00320">
    <property type="entry name" value="WD40"/>
    <property type="match status" value="5"/>
</dbReference>
<keyword evidence="9" id="KW-1185">Reference proteome</keyword>
<dbReference type="STRING" id="64571.A0A1Y2GIR8"/>
<dbReference type="InterPro" id="IPR019775">
    <property type="entry name" value="WD40_repeat_CS"/>
</dbReference>
<reference evidence="8 9" key="1">
    <citation type="submission" date="2016-07" db="EMBL/GenBank/DDBJ databases">
        <title>Pervasive Adenine N6-methylation of Active Genes in Fungi.</title>
        <authorList>
            <consortium name="DOE Joint Genome Institute"/>
            <person name="Mondo S.J."/>
            <person name="Dannebaum R.O."/>
            <person name="Kuo R.C."/>
            <person name="Labutti K."/>
            <person name="Haridas S."/>
            <person name="Kuo A."/>
            <person name="Salamov A."/>
            <person name="Ahrendt S.R."/>
            <person name="Lipzen A."/>
            <person name="Sullivan W."/>
            <person name="Andreopoulos W.B."/>
            <person name="Clum A."/>
            <person name="Lindquist E."/>
            <person name="Daum C."/>
            <person name="Ramamoorthy G.K."/>
            <person name="Gryganskyi A."/>
            <person name="Culley D."/>
            <person name="Magnuson J.K."/>
            <person name="James T.Y."/>
            <person name="O'Malley M.A."/>
            <person name="Stajich J.E."/>
            <person name="Spatafora J.W."/>
            <person name="Visel A."/>
            <person name="Grigoriev I.V."/>
        </authorList>
    </citation>
    <scope>NUCLEOTIDE SEQUENCE [LARGE SCALE GENOMIC DNA]</scope>
    <source>
        <strain evidence="8 9">NRRL 3116</strain>
    </source>
</reference>
<dbReference type="InterPro" id="IPR036322">
    <property type="entry name" value="WD40_repeat_dom_sf"/>
</dbReference>
<evidence type="ECO:0000256" key="6">
    <source>
        <dbReference type="PROSITE-ProRule" id="PRU00221"/>
    </source>
</evidence>
<dbReference type="RefSeq" id="XP_021878510.1">
    <property type="nucleotide sequence ID" value="XM_022021607.1"/>
</dbReference>
<feature type="repeat" description="WD" evidence="6">
    <location>
        <begin position="343"/>
        <end position="364"/>
    </location>
</feature>
<protein>
    <submittedName>
        <fullName evidence="8">WD40-repeat-containing domain protein</fullName>
    </submittedName>
</protein>
<dbReference type="Pfam" id="PF00400">
    <property type="entry name" value="WD40"/>
    <property type="match status" value="3"/>
</dbReference>
<dbReference type="InParanoid" id="A0A1Y2GIR8"/>
<dbReference type="Gene3D" id="2.130.10.10">
    <property type="entry name" value="YVTN repeat-like/Quinoprotein amine dehydrogenase"/>
    <property type="match status" value="2"/>
</dbReference>
<feature type="region of interest" description="Disordered" evidence="7">
    <location>
        <begin position="319"/>
        <end position="339"/>
    </location>
</feature>
<dbReference type="InterPro" id="IPR001680">
    <property type="entry name" value="WD40_rpt"/>
</dbReference>
<name>A0A1Y2GIR8_9FUNG</name>
<gene>
    <name evidence="8" type="ORF">BCR41DRAFT_326116</name>
</gene>
<evidence type="ECO:0000313" key="9">
    <source>
        <dbReference type="Proteomes" id="UP000193648"/>
    </source>
</evidence>
<dbReference type="Proteomes" id="UP000193648">
    <property type="component" value="Unassembled WGS sequence"/>
</dbReference>
<dbReference type="PROSITE" id="PS50082">
    <property type="entry name" value="WD_REPEATS_2"/>
    <property type="match status" value="2"/>
</dbReference>
<feature type="region of interest" description="Disordered" evidence="7">
    <location>
        <begin position="1"/>
        <end position="29"/>
    </location>
</feature>
<evidence type="ECO:0000313" key="8">
    <source>
        <dbReference type="EMBL" id="ORZ08582.1"/>
    </source>
</evidence>
<evidence type="ECO:0000256" key="4">
    <source>
        <dbReference type="ARBA" id="ARBA00022737"/>
    </source>
</evidence>
<keyword evidence="5" id="KW-0539">Nucleus</keyword>
<dbReference type="SUPFAM" id="SSF50978">
    <property type="entry name" value="WD40 repeat-like"/>
    <property type="match status" value="1"/>
</dbReference>
<dbReference type="GO" id="GO:0048188">
    <property type="term" value="C:Set1C/COMPASS complex"/>
    <property type="evidence" value="ECO:0007669"/>
    <property type="project" value="TreeGrafter"/>
</dbReference>
<keyword evidence="3 6" id="KW-0853">WD repeat</keyword>
<dbReference type="InterPro" id="IPR037867">
    <property type="entry name" value="Swd2/WDR82"/>
</dbReference>